<dbReference type="RefSeq" id="WP_074308015.1">
    <property type="nucleotide sequence ID" value="NZ_FSQT01000001.1"/>
</dbReference>
<dbReference type="PANTHER" id="PTHR13789">
    <property type="entry name" value="MONOOXYGENASE"/>
    <property type="match status" value="1"/>
</dbReference>
<dbReference type="PRINTS" id="PR00420">
    <property type="entry name" value="RNGMNOXGNASE"/>
</dbReference>
<dbReference type="InterPro" id="IPR050493">
    <property type="entry name" value="FAD-dep_Monooxygenase_BioMet"/>
</dbReference>
<dbReference type="InterPro" id="IPR036188">
    <property type="entry name" value="FAD/NAD-bd_sf"/>
</dbReference>
<dbReference type="Pfam" id="PF01494">
    <property type="entry name" value="FAD_binding_3"/>
    <property type="match status" value="1"/>
</dbReference>
<gene>
    <name evidence="5" type="ORF">SAMN04489832_0236</name>
</gene>
<evidence type="ECO:0000256" key="3">
    <source>
        <dbReference type="SAM" id="MobiDB-lite"/>
    </source>
</evidence>
<keyword evidence="6" id="KW-1185">Reference proteome</keyword>
<organism evidence="5 6">
    <name type="scientific">Micromonospora cremea</name>
    <dbReference type="NCBI Taxonomy" id="709881"/>
    <lineage>
        <taxon>Bacteria</taxon>
        <taxon>Bacillati</taxon>
        <taxon>Actinomycetota</taxon>
        <taxon>Actinomycetes</taxon>
        <taxon>Micromonosporales</taxon>
        <taxon>Micromonosporaceae</taxon>
        <taxon>Micromonospora</taxon>
    </lineage>
</organism>
<protein>
    <submittedName>
        <fullName evidence="5">2-polyprenyl-6-methoxyphenol hydroxylase</fullName>
    </submittedName>
</protein>
<dbReference type="SUPFAM" id="SSF51905">
    <property type="entry name" value="FAD/NAD(P)-binding domain"/>
    <property type="match status" value="1"/>
</dbReference>
<dbReference type="PANTHER" id="PTHR13789:SF309">
    <property type="entry name" value="PUTATIVE (AFU_ORTHOLOGUE AFUA_6G14510)-RELATED"/>
    <property type="match status" value="1"/>
</dbReference>
<evidence type="ECO:0000256" key="2">
    <source>
        <dbReference type="ARBA" id="ARBA00023033"/>
    </source>
</evidence>
<dbReference type="STRING" id="709881.SAMN04489832_0236"/>
<dbReference type="InterPro" id="IPR002938">
    <property type="entry name" value="FAD-bd"/>
</dbReference>
<proteinExistence type="predicted"/>
<keyword evidence="1" id="KW-0560">Oxidoreductase</keyword>
<reference evidence="6" key="1">
    <citation type="submission" date="2016-12" db="EMBL/GenBank/DDBJ databases">
        <authorList>
            <person name="Varghese N."/>
            <person name="Submissions S."/>
        </authorList>
    </citation>
    <scope>NUCLEOTIDE SEQUENCE [LARGE SCALE GENOMIC DNA]</scope>
    <source>
        <strain evidence="6">DSM 45599</strain>
    </source>
</reference>
<evidence type="ECO:0000259" key="4">
    <source>
        <dbReference type="Pfam" id="PF01494"/>
    </source>
</evidence>
<feature type="compositionally biased region" description="Polar residues" evidence="3">
    <location>
        <begin position="90"/>
        <end position="100"/>
    </location>
</feature>
<accession>A0A1N5TL53</accession>
<dbReference type="GO" id="GO:0004497">
    <property type="term" value="F:monooxygenase activity"/>
    <property type="evidence" value="ECO:0007669"/>
    <property type="project" value="UniProtKB-KW"/>
</dbReference>
<feature type="region of interest" description="Disordered" evidence="3">
    <location>
        <begin position="81"/>
        <end position="100"/>
    </location>
</feature>
<evidence type="ECO:0000256" key="1">
    <source>
        <dbReference type="ARBA" id="ARBA00023002"/>
    </source>
</evidence>
<name>A0A1N5TL53_9ACTN</name>
<sequence>MTRTRTALVIGGGIAGPVAAVALQKAGIDPVVYEAHPARADGIGVFLTLGSNGVDALRVLGADRGALAAGFPSPAITLRSRTGKHLGESRTGQSLPDGTTSQTIKRADLYRVLHEEASSRGVRIEHGKRLVAAEETGGGVRAVFADGSEAVGDVLIGCDGVHSTVRRIIDPAAPAPTYAGLLTNGGYVRGVRVDTEPGSYEMIFGKRAFFGYAMAPNGEVWWFANVPRRDEPACGEMRAISGEEWRRRLLRLYAEDAGPAVPLIQATLEMARMSPIHAVPHLPAWHNGRMVIIGDAAHAPSPTSGQGASLSIEDAVVLAKCLRDLPDPQAAFAGYEAARRPRVERIIKWAARINNSKAAGPVARAFRDATLPMILKMTADSKALKQTYDYHIDWDSPTLAAA</sequence>
<dbReference type="OrthoDB" id="9782160at2"/>
<dbReference type="EMBL" id="FSQT01000001">
    <property type="protein sequence ID" value="SIM49044.1"/>
    <property type="molecule type" value="Genomic_DNA"/>
</dbReference>
<dbReference type="AlphaFoldDB" id="A0A1N5TL53"/>
<dbReference type="Proteomes" id="UP000185124">
    <property type="component" value="Unassembled WGS sequence"/>
</dbReference>
<evidence type="ECO:0000313" key="6">
    <source>
        <dbReference type="Proteomes" id="UP000185124"/>
    </source>
</evidence>
<keyword evidence="2" id="KW-0503">Monooxygenase</keyword>
<dbReference type="GO" id="GO:0071949">
    <property type="term" value="F:FAD binding"/>
    <property type="evidence" value="ECO:0007669"/>
    <property type="project" value="InterPro"/>
</dbReference>
<evidence type="ECO:0000313" key="5">
    <source>
        <dbReference type="EMBL" id="SIM49044.1"/>
    </source>
</evidence>
<dbReference type="Gene3D" id="3.50.50.60">
    <property type="entry name" value="FAD/NAD(P)-binding domain"/>
    <property type="match status" value="1"/>
</dbReference>
<feature type="domain" description="FAD-binding" evidence="4">
    <location>
        <begin position="7"/>
        <end position="349"/>
    </location>
</feature>